<feature type="compositionally biased region" description="Polar residues" evidence="1">
    <location>
        <begin position="149"/>
        <end position="159"/>
    </location>
</feature>
<name>A0A2H4SPF4_CORMI</name>
<organism evidence="3 4">
    <name type="scientific">Cordyceps militaris</name>
    <name type="common">Caterpillar fungus</name>
    <name type="synonym">Clavaria militaris</name>
    <dbReference type="NCBI Taxonomy" id="73501"/>
    <lineage>
        <taxon>Eukaryota</taxon>
        <taxon>Fungi</taxon>
        <taxon>Dikarya</taxon>
        <taxon>Ascomycota</taxon>
        <taxon>Pezizomycotina</taxon>
        <taxon>Sordariomycetes</taxon>
        <taxon>Hypocreomycetidae</taxon>
        <taxon>Hypocreales</taxon>
        <taxon>Cordycipitaceae</taxon>
        <taxon>Cordyceps</taxon>
    </lineage>
</organism>
<dbReference type="Proteomes" id="UP000323067">
    <property type="component" value="Chromosome v"/>
</dbReference>
<dbReference type="VEuPathDB" id="FungiDB:A9K55_005360"/>
<dbReference type="AlphaFoldDB" id="A0A2H4SPF4"/>
<evidence type="ECO:0000256" key="1">
    <source>
        <dbReference type="SAM" id="MobiDB-lite"/>
    </source>
</evidence>
<dbReference type="InterPro" id="IPR003615">
    <property type="entry name" value="HNH_nuc"/>
</dbReference>
<sequence length="267" mass="30388">MYADSCISTALRQRDGTCRITGFHKGVQTAHVCPRSEEDWYLRNGMSRYNYRNSDSVDNIANALLLRADLRIAFDIPAFFFIPRPSIYLYHNRETQGLRAIFLLLSSFLKGKTPRRLRLEASNNNRVDIGPLFASAEQCEELLTRSKSRNAQEADTDSSQEGKDQRSRKRRRSCTVQDMAAIDESSVSSNITSASRPTPALIDKLAHLRQEWLHKERQRSNPSGQWEEEIAWGAGVYNGEITLSSTNIARWVEFNGGEHPPHNKTVE</sequence>
<feature type="region of interest" description="Disordered" evidence="1">
    <location>
        <begin position="146"/>
        <end position="177"/>
    </location>
</feature>
<reference evidence="3 4" key="1">
    <citation type="journal article" date="2017" name="BMC Genomics">
        <title>Chromosome level assembly and secondary metabolite potential of the parasitic fungus Cordyceps militaris.</title>
        <authorList>
            <person name="Kramer G.J."/>
            <person name="Nodwell J.R."/>
        </authorList>
    </citation>
    <scope>NUCLEOTIDE SEQUENCE [LARGE SCALE GENOMIC DNA]</scope>
    <source>
        <strain evidence="3 4">ATCC 34164</strain>
    </source>
</reference>
<accession>A0A2H4SPF4</accession>
<evidence type="ECO:0000313" key="4">
    <source>
        <dbReference type="Proteomes" id="UP000323067"/>
    </source>
</evidence>
<proteinExistence type="predicted"/>
<dbReference type="EMBL" id="CP023325">
    <property type="protein sequence ID" value="ATY64986.1"/>
    <property type="molecule type" value="Genomic_DNA"/>
</dbReference>
<evidence type="ECO:0000313" key="3">
    <source>
        <dbReference type="EMBL" id="ATY64986.1"/>
    </source>
</evidence>
<evidence type="ECO:0000259" key="2">
    <source>
        <dbReference type="Pfam" id="PF13391"/>
    </source>
</evidence>
<dbReference type="VEuPathDB" id="FungiDB:CCM_09360"/>
<feature type="domain" description="HNH nuclease" evidence="2">
    <location>
        <begin position="18"/>
        <end position="81"/>
    </location>
</feature>
<protein>
    <recommendedName>
        <fullName evidence="2">HNH nuclease domain-containing protein</fullName>
    </recommendedName>
</protein>
<gene>
    <name evidence="3" type="ORF">A9K55_005360</name>
</gene>
<dbReference type="Pfam" id="PF13391">
    <property type="entry name" value="HNH_2"/>
    <property type="match status" value="1"/>
</dbReference>